<sequence length="85" mass="9449">HRIRFESHPDDADRSGNSQAGTIVDKVLGDLLLYNFFLQSQAGVKGTSCPTRYILLQDETNYTVNDLQNIANSLCSGFQRATRSV</sequence>
<accession>A0AAV0AGZ5</accession>
<evidence type="ECO:0000259" key="1">
    <source>
        <dbReference type="Pfam" id="PF02171"/>
    </source>
</evidence>
<comment type="caution">
    <text evidence="2">The sequence shown here is derived from an EMBL/GenBank/DDBJ whole genome shotgun (WGS) entry which is preliminary data.</text>
</comment>
<dbReference type="GO" id="GO:0003676">
    <property type="term" value="F:nucleic acid binding"/>
    <property type="evidence" value="ECO:0007669"/>
    <property type="project" value="InterPro"/>
</dbReference>
<dbReference type="Proteomes" id="UP001153365">
    <property type="component" value="Unassembled WGS sequence"/>
</dbReference>
<feature type="domain" description="Piwi" evidence="1">
    <location>
        <begin position="10"/>
        <end position="85"/>
    </location>
</feature>
<dbReference type="Pfam" id="PF02171">
    <property type="entry name" value="Piwi"/>
    <property type="match status" value="1"/>
</dbReference>
<evidence type="ECO:0000313" key="3">
    <source>
        <dbReference type="Proteomes" id="UP001153365"/>
    </source>
</evidence>
<gene>
    <name evidence="2" type="ORF">PPACK8108_LOCUS891</name>
</gene>
<dbReference type="SUPFAM" id="SSF53098">
    <property type="entry name" value="Ribonuclease H-like"/>
    <property type="match status" value="1"/>
</dbReference>
<dbReference type="InterPro" id="IPR012337">
    <property type="entry name" value="RNaseH-like_sf"/>
</dbReference>
<reference evidence="2" key="1">
    <citation type="submission" date="2022-06" db="EMBL/GenBank/DDBJ databases">
        <authorList>
            <consortium name="SYNGENTA / RWTH Aachen University"/>
        </authorList>
    </citation>
    <scope>NUCLEOTIDE SEQUENCE</scope>
</reference>
<dbReference type="Gene3D" id="3.30.420.10">
    <property type="entry name" value="Ribonuclease H-like superfamily/Ribonuclease H"/>
    <property type="match status" value="1"/>
</dbReference>
<proteinExistence type="predicted"/>
<organism evidence="2 3">
    <name type="scientific">Phakopsora pachyrhizi</name>
    <name type="common">Asian soybean rust disease fungus</name>
    <dbReference type="NCBI Taxonomy" id="170000"/>
    <lineage>
        <taxon>Eukaryota</taxon>
        <taxon>Fungi</taxon>
        <taxon>Dikarya</taxon>
        <taxon>Basidiomycota</taxon>
        <taxon>Pucciniomycotina</taxon>
        <taxon>Pucciniomycetes</taxon>
        <taxon>Pucciniales</taxon>
        <taxon>Phakopsoraceae</taxon>
        <taxon>Phakopsora</taxon>
    </lineage>
</organism>
<dbReference type="AlphaFoldDB" id="A0AAV0AGZ5"/>
<evidence type="ECO:0000313" key="2">
    <source>
        <dbReference type="EMBL" id="CAH7666536.1"/>
    </source>
</evidence>
<dbReference type="InterPro" id="IPR036397">
    <property type="entry name" value="RNaseH_sf"/>
</dbReference>
<dbReference type="EMBL" id="CALTRL010000120">
    <property type="protein sequence ID" value="CAH7666536.1"/>
    <property type="molecule type" value="Genomic_DNA"/>
</dbReference>
<dbReference type="PANTHER" id="PTHR22891">
    <property type="entry name" value="EUKARYOTIC TRANSLATION INITIATION FACTOR 2C"/>
    <property type="match status" value="1"/>
</dbReference>
<name>A0AAV0AGZ5_PHAPC</name>
<keyword evidence="3" id="KW-1185">Reference proteome</keyword>
<protein>
    <submittedName>
        <fullName evidence="2">Piwi domain-containing protein</fullName>
    </submittedName>
</protein>
<dbReference type="InterPro" id="IPR003165">
    <property type="entry name" value="Piwi"/>
</dbReference>
<feature type="non-terminal residue" evidence="2">
    <location>
        <position position="1"/>
    </location>
</feature>